<feature type="transmembrane region" description="Helical" evidence="1">
    <location>
        <begin position="20"/>
        <end position="38"/>
    </location>
</feature>
<reference evidence="3 4" key="1">
    <citation type="submission" date="2017-04" db="EMBL/GenBank/DDBJ databases">
        <authorList>
            <person name="Varghese N."/>
            <person name="Submissions S."/>
        </authorList>
    </citation>
    <scope>NUCLEOTIDE SEQUENCE [LARGE SCALE GENOMIC DNA]</scope>
    <source>
        <strain evidence="3 4">VKM Ac-1784</strain>
    </source>
</reference>
<dbReference type="GO" id="GO:0006508">
    <property type="term" value="P:proteolysis"/>
    <property type="evidence" value="ECO:0007669"/>
    <property type="project" value="UniProtKB-KW"/>
</dbReference>
<name>A0ABY1RHS1_9MICO</name>
<evidence type="ECO:0000313" key="3">
    <source>
        <dbReference type="EMBL" id="SMQ73868.1"/>
    </source>
</evidence>
<feature type="transmembrane region" description="Helical" evidence="1">
    <location>
        <begin position="226"/>
        <end position="248"/>
    </location>
</feature>
<dbReference type="EMBL" id="FXWJ01000005">
    <property type="protein sequence ID" value="SMQ73868.1"/>
    <property type="molecule type" value="Genomic_DNA"/>
</dbReference>
<feature type="domain" description="CAAX prenyl protease 2/Lysostaphin resistance protein A-like" evidence="2">
    <location>
        <begin position="134"/>
        <end position="230"/>
    </location>
</feature>
<dbReference type="RefSeq" id="WP_086475031.1">
    <property type="nucleotide sequence ID" value="NZ_FXWJ01000005.1"/>
</dbReference>
<dbReference type="Pfam" id="PF02517">
    <property type="entry name" value="Rce1-like"/>
    <property type="match status" value="1"/>
</dbReference>
<proteinExistence type="predicted"/>
<keyword evidence="3" id="KW-0645">Protease</keyword>
<protein>
    <submittedName>
        <fullName evidence="3">CAAX protease self-immunity</fullName>
    </submittedName>
</protein>
<feature type="transmembrane region" description="Helical" evidence="1">
    <location>
        <begin position="170"/>
        <end position="189"/>
    </location>
</feature>
<keyword evidence="1" id="KW-0812">Transmembrane</keyword>
<evidence type="ECO:0000256" key="1">
    <source>
        <dbReference type="SAM" id="Phobius"/>
    </source>
</evidence>
<evidence type="ECO:0000259" key="2">
    <source>
        <dbReference type="Pfam" id="PF02517"/>
    </source>
</evidence>
<dbReference type="InterPro" id="IPR003675">
    <property type="entry name" value="Rce1/LyrA-like_dom"/>
</dbReference>
<dbReference type="PANTHER" id="PTHR36435:SF1">
    <property type="entry name" value="CAAX AMINO TERMINAL PROTEASE FAMILY PROTEIN"/>
    <property type="match status" value="1"/>
</dbReference>
<evidence type="ECO:0000313" key="4">
    <source>
        <dbReference type="Proteomes" id="UP000194464"/>
    </source>
</evidence>
<dbReference type="GO" id="GO:0008233">
    <property type="term" value="F:peptidase activity"/>
    <property type="evidence" value="ECO:0007669"/>
    <property type="project" value="UniProtKB-KW"/>
</dbReference>
<dbReference type="Proteomes" id="UP000194464">
    <property type="component" value="Unassembled WGS sequence"/>
</dbReference>
<keyword evidence="3" id="KW-0378">Hydrolase</keyword>
<feature type="transmembrane region" description="Helical" evidence="1">
    <location>
        <begin position="131"/>
        <end position="149"/>
    </location>
</feature>
<keyword evidence="1" id="KW-0472">Membrane</keyword>
<feature type="transmembrane region" description="Helical" evidence="1">
    <location>
        <begin position="90"/>
        <end position="111"/>
    </location>
</feature>
<feature type="transmembrane region" description="Helical" evidence="1">
    <location>
        <begin position="195"/>
        <end position="214"/>
    </location>
</feature>
<feature type="transmembrane region" description="Helical" evidence="1">
    <location>
        <begin position="50"/>
        <end position="70"/>
    </location>
</feature>
<accession>A0ABY1RHS1</accession>
<gene>
    <name evidence="3" type="ORF">SAMN06295909_3468</name>
</gene>
<sequence length="249" mass="25387">MTIPGETTPRDEQQAARARLVVATIGFAATVVIALGFPGGVRIVGPFSPLGGYLLVWLPLVLTLVIVLLVPSLRPMAPSAVRWSIRPIDLLWGAAAGLLLRIIVSSLEVLSYGGLPATAGNAVPLATADEVVYVIVALLSVVLIAPVIEESFFRGLVLPSIIGILRGGRWIAVVISALLFAVLHLLAVATVAQAIVVGVGTLLVGLGAGSLAVLTGRLGPAIVTHVVFNGSILALGLSAVTGGTGVVIE</sequence>
<organism evidence="3 4">
    <name type="scientific">Plantibacter elymi</name>
    <name type="common">nom. nud.</name>
    <dbReference type="NCBI Taxonomy" id="199708"/>
    <lineage>
        <taxon>Bacteria</taxon>
        <taxon>Bacillati</taxon>
        <taxon>Actinomycetota</taxon>
        <taxon>Actinomycetes</taxon>
        <taxon>Micrococcales</taxon>
        <taxon>Microbacteriaceae</taxon>
        <taxon>Plantibacter</taxon>
    </lineage>
</organism>
<keyword evidence="1" id="KW-1133">Transmembrane helix</keyword>
<comment type="caution">
    <text evidence="3">The sequence shown here is derived from an EMBL/GenBank/DDBJ whole genome shotgun (WGS) entry which is preliminary data.</text>
</comment>
<dbReference type="InterPro" id="IPR052710">
    <property type="entry name" value="CAAX_protease"/>
</dbReference>
<keyword evidence="4" id="KW-1185">Reference proteome</keyword>
<dbReference type="PANTHER" id="PTHR36435">
    <property type="entry name" value="SLR1288 PROTEIN"/>
    <property type="match status" value="1"/>
</dbReference>